<dbReference type="GO" id="GO:0005634">
    <property type="term" value="C:nucleus"/>
    <property type="evidence" value="ECO:0007669"/>
    <property type="project" value="UniProtKB-SubCell"/>
</dbReference>
<keyword evidence="9" id="KW-0833">Ubl conjugation pathway</keyword>
<dbReference type="InterPro" id="IPR003613">
    <property type="entry name" value="Ubox_domain"/>
</dbReference>
<comment type="pathway">
    <text evidence="4">Protein modification; protein ubiquitination.</text>
</comment>
<gene>
    <name evidence="13" type="ORF">A3770_12p65010</name>
</gene>
<dbReference type="Pfam" id="PF10408">
    <property type="entry name" value="Ufd2P_core"/>
    <property type="match status" value="1"/>
</dbReference>
<sequence>MAPSEWMRGIERTFGLVLGRPLVSEEESGGSTTEATTTKTTTEPVTLAEKVLMTRLAEGTQGEESSLSYLLGCYERCLDEFRRIDGRRSSGSFAGVGGASSPSPAKRDKSPADTADAEEETNALEENLVQLNTLIVSYVGLLLTIPGMFPQTDEQENRGVLQLYDALMSNQIPQRFFVDFAGRFSGEETLAQIIVPVIKELGKSVVNVSPLGDFQKPLNLCTLLLSCKEVALACVRSEDWLPLDRLTTGRSIEYESLLGPFFKVSTLPDIFGNGKPSIRQLLRVPEERDVRAQQEVAVAVRTLRQSMKIVQQSLQELVLSLLRMGGEVREGILSWIARAIEDNAKGRAKMRIDLLKCATHGFFFNLSSVMLNLCGPFMDPLKGYGKAYDKVNVDFVFQGSRLQEAFKEDTRCAASLEEYNKWLGGREKVEGDGGGYPYHFICDCFFMTAKVMHLGFMKSVRDFLDNMKELSRHQHMLRRLQSTQAAWQSGPYRRQTEQQVQQLEAWISEHKEMHLCYECAIQEEGILHQALLYYKLVGSWLFRFVPEDGGGGNADPAASAMEVDAKPPEVFHMLPEFFVDDVAELLLFTARVAERQPRVLQDEDLEAFMTFLVVFTGKPDFVHNPYLRAKMVDVLHHWVPPPNVTHPLVSKMANLFEFHEIGKKSLVANLLKLYVDIEFTGSNTQFYDKFNIRHHIGEMLEYLWSIPVHRANWKALANEQADGFYLKFVNMLVNDAIYLLDEGMKKLPEVRETLEAMDNIDMWNSQPPQEQSEREQQLRQSEDILRQDLLLANVHIDLMEYTTREITKAFLLPEMVERIATMLNYFLRFLVGPERKQLKVRNPEKYGWDPRKMLSQIMKIYMHLAVADEKVEGENFGSSVARDGRSYSHELFLEAQTIAEKYGLLSVNENEYFASFIEKLQSQVAADAKEEEMLGEIPDEFLDPIQYTLMTDPVILPSSKMVMDRSTIQRHLLSDQTDPFNRSKLTPDMLLPEVELKKKIEQWLSDQRTK</sequence>
<evidence type="ECO:0000313" key="13">
    <source>
        <dbReference type="EMBL" id="QDZ23983.1"/>
    </source>
</evidence>
<protein>
    <recommendedName>
        <fullName evidence="6">RING-type E3 ubiquitin transferase</fullName>
        <ecNumber evidence="6">2.3.2.27</ecNumber>
    </recommendedName>
</protein>
<evidence type="ECO:0000256" key="11">
    <source>
        <dbReference type="SAM" id="MobiDB-lite"/>
    </source>
</evidence>
<evidence type="ECO:0000256" key="5">
    <source>
        <dbReference type="ARBA" id="ARBA00007434"/>
    </source>
</evidence>
<feature type="compositionally biased region" description="Low complexity" evidence="11">
    <location>
        <begin position="29"/>
        <end position="42"/>
    </location>
</feature>
<evidence type="ECO:0000256" key="4">
    <source>
        <dbReference type="ARBA" id="ARBA00004906"/>
    </source>
</evidence>
<dbReference type="InterPro" id="IPR045132">
    <property type="entry name" value="UBE4"/>
</dbReference>
<dbReference type="PANTHER" id="PTHR13931:SF2">
    <property type="entry name" value="UBIQUITIN CONJUGATION FACTOR E4 B"/>
    <property type="match status" value="1"/>
</dbReference>
<evidence type="ECO:0000256" key="7">
    <source>
        <dbReference type="ARBA" id="ARBA00022490"/>
    </source>
</evidence>
<dbReference type="InterPro" id="IPR013083">
    <property type="entry name" value="Znf_RING/FYVE/PHD"/>
</dbReference>
<proteinExistence type="inferred from homology"/>
<dbReference type="FunFam" id="3.30.40.10:FF:000055">
    <property type="entry name" value="Ubiquitin conjugation factor e4 a"/>
    <property type="match status" value="1"/>
</dbReference>
<dbReference type="UniPathway" id="UPA00143"/>
<feature type="region of interest" description="Disordered" evidence="11">
    <location>
        <begin position="21"/>
        <end position="42"/>
    </location>
</feature>
<keyword evidence="14" id="KW-1185">Reference proteome</keyword>
<reference evidence="13 14" key="1">
    <citation type="submission" date="2018-07" db="EMBL/GenBank/DDBJ databases">
        <title>The complete nuclear genome of the prasinophyte Chloropicon primus (CCMP1205).</title>
        <authorList>
            <person name="Pombert J.-F."/>
            <person name="Otis C."/>
            <person name="Turmel M."/>
            <person name="Lemieux C."/>
        </authorList>
    </citation>
    <scope>NUCLEOTIDE SEQUENCE [LARGE SCALE GENOMIC DNA]</scope>
    <source>
        <strain evidence="13 14">CCMP1205</strain>
    </source>
</reference>
<evidence type="ECO:0000259" key="12">
    <source>
        <dbReference type="PROSITE" id="PS51698"/>
    </source>
</evidence>
<dbReference type="CDD" id="cd16657">
    <property type="entry name" value="RING-Ubox_UBE4A"/>
    <property type="match status" value="1"/>
</dbReference>
<dbReference type="STRING" id="1764295.A0A5B8MTZ7"/>
<dbReference type="GO" id="GO:0000151">
    <property type="term" value="C:ubiquitin ligase complex"/>
    <property type="evidence" value="ECO:0007669"/>
    <property type="project" value="InterPro"/>
</dbReference>
<dbReference type="GO" id="GO:0000209">
    <property type="term" value="P:protein polyubiquitination"/>
    <property type="evidence" value="ECO:0007669"/>
    <property type="project" value="TreeGrafter"/>
</dbReference>
<dbReference type="OrthoDB" id="20295at2759"/>
<comment type="catalytic activity">
    <reaction evidence="1">
        <text>S-ubiquitinyl-[E2 ubiquitin-conjugating enzyme]-L-cysteine + [acceptor protein]-L-lysine = [E2 ubiquitin-conjugating enzyme]-L-cysteine + N(6)-ubiquitinyl-[acceptor protein]-L-lysine.</text>
        <dbReference type="EC" id="2.3.2.27"/>
    </reaction>
</comment>
<dbReference type="PANTHER" id="PTHR13931">
    <property type="entry name" value="UBIQUITINATION FACTOR E4"/>
    <property type="match status" value="1"/>
</dbReference>
<comment type="similarity">
    <text evidence="5">Belongs to the ubiquitin conjugation factor E4 family.</text>
</comment>
<dbReference type="AlphaFoldDB" id="A0A5B8MTZ7"/>
<keyword evidence="8" id="KW-0808">Transferase</keyword>
<feature type="region of interest" description="Disordered" evidence="11">
    <location>
        <begin position="91"/>
        <end position="121"/>
    </location>
</feature>
<dbReference type="SUPFAM" id="SSF57850">
    <property type="entry name" value="RING/U-box"/>
    <property type="match status" value="1"/>
</dbReference>
<dbReference type="EC" id="2.3.2.27" evidence="6"/>
<dbReference type="Proteomes" id="UP000316726">
    <property type="component" value="Chromosome 12"/>
</dbReference>
<name>A0A5B8MTZ7_9CHLO</name>
<feature type="domain" description="U-box" evidence="12">
    <location>
        <begin position="936"/>
        <end position="1010"/>
    </location>
</feature>
<evidence type="ECO:0000256" key="10">
    <source>
        <dbReference type="ARBA" id="ARBA00023242"/>
    </source>
</evidence>
<comment type="subcellular location">
    <subcellularLocation>
        <location evidence="3">Cytoplasm</location>
    </subcellularLocation>
    <subcellularLocation>
        <location evidence="2">Nucleus</location>
    </subcellularLocation>
</comment>
<feature type="compositionally biased region" description="Low complexity" evidence="11">
    <location>
        <begin position="91"/>
        <end position="104"/>
    </location>
</feature>
<evidence type="ECO:0000256" key="1">
    <source>
        <dbReference type="ARBA" id="ARBA00000900"/>
    </source>
</evidence>
<dbReference type="SMART" id="SM00504">
    <property type="entry name" value="Ubox"/>
    <property type="match status" value="1"/>
</dbReference>
<evidence type="ECO:0000256" key="6">
    <source>
        <dbReference type="ARBA" id="ARBA00012483"/>
    </source>
</evidence>
<dbReference type="GO" id="GO:0034450">
    <property type="term" value="F:ubiquitin-ubiquitin ligase activity"/>
    <property type="evidence" value="ECO:0007669"/>
    <property type="project" value="InterPro"/>
</dbReference>
<dbReference type="Pfam" id="PF04564">
    <property type="entry name" value="U-box"/>
    <property type="match status" value="1"/>
</dbReference>
<dbReference type="EMBL" id="CP031045">
    <property type="protein sequence ID" value="QDZ23983.1"/>
    <property type="molecule type" value="Genomic_DNA"/>
</dbReference>
<evidence type="ECO:0000256" key="8">
    <source>
        <dbReference type="ARBA" id="ARBA00022679"/>
    </source>
</evidence>
<dbReference type="InterPro" id="IPR019474">
    <property type="entry name" value="Ub_conjug_fac_E4_core"/>
</dbReference>
<evidence type="ECO:0000256" key="3">
    <source>
        <dbReference type="ARBA" id="ARBA00004496"/>
    </source>
</evidence>
<keyword evidence="10" id="KW-0539">Nucleus</keyword>
<organism evidence="13 14">
    <name type="scientific">Chloropicon primus</name>
    <dbReference type="NCBI Taxonomy" id="1764295"/>
    <lineage>
        <taxon>Eukaryota</taxon>
        <taxon>Viridiplantae</taxon>
        <taxon>Chlorophyta</taxon>
        <taxon>Chloropicophyceae</taxon>
        <taxon>Chloropicales</taxon>
        <taxon>Chloropicaceae</taxon>
        <taxon>Chloropicon</taxon>
    </lineage>
</organism>
<dbReference type="GO" id="GO:0005737">
    <property type="term" value="C:cytoplasm"/>
    <property type="evidence" value="ECO:0007669"/>
    <property type="project" value="UniProtKB-SubCell"/>
</dbReference>
<dbReference type="GO" id="GO:0036503">
    <property type="term" value="P:ERAD pathway"/>
    <property type="evidence" value="ECO:0007669"/>
    <property type="project" value="InterPro"/>
</dbReference>
<keyword evidence="7" id="KW-0963">Cytoplasm</keyword>
<dbReference type="PROSITE" id="PS51698">
    <property type="entry name" value="U_BOX"/>
    <property type="match status" value="1"/>
</dbReference>
<evidence type="ECO:0000256" key="9">
    <source>
        <dbReference type="ARBA" id="ARBA00022786"/>
    </source>
</evidence>
<evidence type="ECO:0000313" key="14">
    <source>
        <dbReference type="Proteomes" id="UP000316726"/>
    </source>
</evidence>
<evidence type="ECO:0000256" key="2">
    <source>
        <dbReference type="ARBA" id="ARBA00004123"/>
    </source>
</evidence>
<dbReference type="Gene3D" id="3.30.40.10">
    <property type="entry name" value="Zinc/RING finger domain, C3HC4 (zinc finger)"/>
    <property type="match status" value="1"/>
</dbReference>
<dbReference type="GO" id="GO:0006511">
    <property type="term" value="P:ubiquitin-dependent protein catabolic process"/>
    <property type="evidence" value="ECO:0007669"/>
    <property type="project" value="InterPro"/>
</dbReference>
<accession>A0A5B8MTZ7</accession>